<feature type="domain" description="Protein-glutamine gamma-glutamyltransferase TgpA N-terminal" evidence="2">
    <location>
        <begin position="13"/>
        <end position="256"/>
    </location>
</feature>
<evidence type="ECO:0000256" key="1">
    <source>
        <dbReference type="SAM" id="Phobius"/>
    </source>
</evidence>
<feature type="non-terminal residue" evidence="3">
    <location>
        <position position="258"/>
    </location>
</feature>
<dbReference type="InterPro" id="IPR021878">
    <property type="entry name" value="TgpA_N"/>
</dbReference>
<keyword evidence="4" id="KW-1185">Reference proteome</keyword>
<feature type="transmembrane region" description="Helical" evidence="1">
    <location>
        <begin position="120"/>
        <end position="144"/>
    </location>
</feature>
<dbReference type="PROSITE" id="PS51257">
    <property type="entry name" value="PROKAR_LIPOPROTEIN"/>
    <property type="match status" value="1"/>
</dbReference>
<gene>
    <name evidence="3" type="ORF">G6045_38625</name>
</gene>
<accession>A0A6G4XWG8</accession>
<keyword evidence="1" id="KW-0472">Membrane</keyword>
<keyword evidence="1" id="KW-0812">Transmembrane</keyword>
<feature type="transmembrane region" description="Helical" evidence="1">
    <location>
        <begin position="59"/>
        <end position="76"/>
    </location>
</feature>
<dbReference type="EMBL" id="JAAKZW010000345">
    <property type="protein sequence ID" value="NGO81532.1"/>
    <property type="molecule type" value="Genomic_DNA"/>
</dbReference>
<dbReference type="Proteomes" id="UP000481109">
    <property type="component" value="Unassembled WGS sequence"/>
</dbReference>
<keyword evidence="1" id="KW-1133">Transmembrane helix</keyword>
<evidence type="ECO:0000259" key="2">
    <source>
        <dbReference type="Pfam" id="PF11992"/>
    </source>
</evidence>
<dbReference type="PANTHER" id="PTHR42736">
    <property type="entry name" value="PROTEIN-GLUTAMINE GAMMA-GLUTAMYLTRANSFERASE"/>
    <property type="match status" value="1"/>
</dbReference>
<proteinExistence type="predicted"/>
<evidence type="ECO:0000313" key="4">
    <source>
        <dbReference type="Proteomes" id="UP000481109"/>
    </source>
</evidence>
<dbReference type="AlphaFoldDB" id="A0A6G4XWG8"/>
<dbReference type="InterPro" id="IPR052901">
    <property type="entry name" value="Bact_TGase-like"/>
</dbReference>
<evidence type="ECO:0000313" key="3">
    <source>
        <dbReference type="EMBL" id="NGO81532.1"/>
    </source>
</evidence>
<feature type="transmembrane region" description="Helical" evidence="1">
    <location>
        <begin position="225"/>
        <end position="243"/>
    </location>
</feature>
<comment type="caution">
    <text evidence="3">The sequence shown here is derived from an EMBL/GenBank/DDBJ whole genome shotgun (WGS) entry which is preliminary data.</text>
</comment>
<sequence>MSGRTRLALCAFAATLMAACALLPLVNSAAWLVQGAFLLAAQSGVGAAARRVPLARPVTVAAQVLVTLLLLTVFFVRDEAFGLFLPSPDSVRELGVLLQTGGEDVGQYSTPAPLTDGIQLMLVGGVLLIGLIVDALAVTFRSAAPAGLPLLALYSVAAGLSDGGAGWLFFVLAAAGYLLLLLAEGRDRLSQWGRVFGGAPRRASEFSSGLDGSGPAAPVRTGRRIGAVALGIALVVPAALPALDSGLFDPTGGGGGGG</sequence>
<dbReference type="Pfam" id="PF11992">
    <property type="entry name" value="TgpA_N"/>
    <property type="match status" value="1"/>
</dbReference>
<organism evidence="3 4">
    <name type="scientific">Streptomyces mesophilus</name>
    <dbReference type="NCBI Taxonomy" id="1775132"/>
    <lineage>
        <taxon>Bacteria</taxon>
        <taxon>Bacillati</taxon>
        <taxon>Actinomycetota</taxon>
        <taxon>Actinomycetes</taxon>
        <taxon>Kitasatosporales</taxon>
        <taxon>Streptomycetaceae</taxon>
        <taxon>Streptomyces</taxon>
    </lineage>
</organism>
<name>A0A6G4XWG8_9ACTN</name>
<protein>
    <submittedName>
        <fullName evidence="3">Transglutaminase</fullName>
    </submittedName>
</protein>
<reference evidence="3 4" key="1">
    <citation type="submission" date="2020-02" db="EMBL/GenBank/DDBJ databases">
        <title>Whole-genome analyses of novel actinobacteria.</title>
        <authorList>
            <person name="Sahin N."/>
            <person name="Tokatli A."/>
        </authorList>
    </citation>
    <scope>NUCLEOTIDE SEQUENCE [LARGE SCALE GENOMIC DNA]</scope>
    <source>
        <strain evidence="3 4">YC504</strain>
    </source>
</reference>
<dbReference type="RefSeq" id="WP_235968579.1">
    <property type="nucleotide sequence ID" value="NZ_JAAKZW010000345.1"/>
</dbReference>
<feature type="transmembrane region" description="Helical" evidence="1">
    <location>
        <begin position="164"/>
        <end position="183"/>
    </location>
</feature>
<dbReference type="PANTHER" id="PTHR42736:SF1">
    <property type="entry name" value="PROTEIN-GLUTAMINE GAMMA-GLUTAMYLTRANSFERASE"/>
    <property type="match status" value="1"/>
</dbReference>